<gene>
    <name evidence="1" type="ORF">SDC9_130991</name>
</gene>
<sequence>MQESLDVVQVHQDSHDAVSAAWHGEESIGNLDTLGDTVIHPKICNVVVQKRLDMVACTHWVFHHLVGIKLKIRQSVHDNAAVKEIDNLCFGFQVVRKLVKIRLIGDMEPNPVGAEALLLKYRSERWNELLKKRSIAGIGGRNMPAENFLFHAIHGGHNLGSEERPPLGEQMGHFQMLYTRFFAQGAPTPQMLPIEGVPIPFPVDPDQLYCCPLSSAAGVQRRGEYGGEQHVHPRFLCCEGDE</sequence>
<organism evidence="1">
    <name type="scientific">bioreactor metagenome</name>
    <dbReference type="NCBI Taxonomy" id="1076179"/>
    <lineage>
        <taxon>unclassified sequences</taxon>
        <taxon>metagenomes</taxon>
        <taxon>ecological metagenomes</taxon>
    </lineage>
</organism>
<name>A0A645D407_9ZZZZ</name>
<comment type="caution">
    <text evidence="1">The sequence shown here is derived from an EMBL/GenBank/DDBJ whole genome shotgun (WGS) entry which is preliminary data.</text>
</comment>
<dbReference type="EMBL" id="VSSQ01032608">
    <property type="protein sequence ID" value="MPM83921.1"/>
    <property type="molecule type" value="Genomic_DNA"/>
</dbReference>
<proteinExistence type="predicted"/>
<protein>
    <submittedName>
        <fullName evidence="1">Uncharacterized protein</fullName>
    </submittedName>
</protein>
<reference evidence="1" key="1">
    <citation type="submission" date="2019-08" db="EMBL/GenBank/DDBJ databases">
        <authorList>
            <person name="Kucharzyk K."/>
            <person name="Murdoch R.W."/>
            <person name="Higgins S."/>
            <person name="Loffler F."/>
        </authorList>
    </citation>
    <scope>NUCLEOTIDE SEQUENCE</scope>
</reference>
<evidence type="ECO:0000313" key="1">
    <source>
        <dbReference type="EMBL" id="MPM83921.1"/>
    </source>
</evidence>
<accession>A0A645D407</accession>
<dbReference type="AlphaFoldDB" id="A0A645D407"/>